<reference evidence="2" key="1">
    <citation type="submission" date="2016-05" db="EMBL/GenBank/DDBJ databases">
        <title>The ever increasing diversity of begomoviruses infecting non-cultivated hosts: New species from Sida sp. and Leonurus sibiricus, plus two New World alphasatellites.</title>
        <authorList>
            <person name="Ferro C.G."/>
            <person name="Silva J.P."/>
            <person name="Xavier C.A.D."/>
            <person name="Godinho M.T."/>
            <person name="Lima A.T.M."/>
            <person name="Mar T.B."/>
            <person name="Lau D."/>
            <person name="Zerbini F.M."/>
        </authorList>
    </citation>
    <scope>NUCLEOTIDE SEQUENCE [LARGE SCALE GENOMIC DNA]</scope>
    <source>
        <strain evidence="2">BR:Sab889:10</strain>
    </source>
</reference>
<feature type="compositionally biased region" description="Acidic residues" evidence="1">
    <location>
        <begin position="60"/>
        <end position="75"/>
    </location>
</feature>
<sequence>MDQLFCQLEGNKIEPKDLLPAVSRWIVEKGTAQQFIDWINGLQAETKGLFHALNAVPDGEEIQTDSAEVDGEEETELRLSQPVRISGTGKEQGSYRQIPID</sequence>
<feature type="region of interest" description="Disordered" evidence="1">
    <location>
        <begin position="60"/>
        <end position="101"/>
    </location>
</feature>
<accession>A0A1S6KEE8</accession>
<keyword evidence="3" id="KW-1185">Reference proteome</keyword>
<organism evidence="2">
    <name type="scientific">Sida golden yellow spot virus</name>
    <dbReference type="NCBI Taxonomy" id="1949198"/>
    <lineage>
        <taxon>Viruses</taxon>
        <taxon>Monodnaviria</taxon>
        <taxon>Shotokuvirae</taxon>
        <taxon>Cressdnaviricota</taxon>
        <taxon>Repensiviricetes</taxon>
        <taxon>Geplafuvirales</taxon>
        <taxon>Geminiviridae</taxon>
        <taxon>Begomovirus</taxon>
        <taxon>Begomovirus sidaureimaculae</taxon>
    </lineage>
</organism>
<dbReference type="OrthoDB" id="28238at10239"/>
<dbReference type="KEGG" id="vg:37619885"/>
<evidence type="ECO:0000256" key="1">
    <source>
        <dbReference type="SAM" id="MobiDB-lite"/>
    </source>
</evidence>
<dbReference type="Proteomes" id="UP000241210">
    <property type="component" value="Segment DNA A"/>
</dbReference>
<evidence type="ECO:0000313" key="2">
    <source>
        <dbReference type="EMBL" id="AQT01548.1"/>
    </source>
</evidence>
<dbReference type="GeneID" id="37619885"/>
<proteinExistence type="predicted"/>
<name>A0A1S6KEE8_9GEMI</name>
<protein>
    <submittedName>
        <fullName evidence="2">AV2 protein</fullName>
    </submittedName>
</protein>
<dbReference type="EMBL" id="KX348185">
    <property type="protein sequence ID" value="AQT01548.1"/>
    <property type="molecule type" value="Genomic_DNA"/>
</dbReference>
<evidence type="ECO:0000313" key="3">
    <source>
        <dbReference type="Proteomes" id="UP000241210"/>
    </source>
</evidence>
<dbReference type="RefSeq" id="YP_009508428.1">
    <property type="nucleotide sequence ID" value="NC_038992.1"/>
</dbReference>